<evidence type="ECO:0000313" key="6">
    <source>
        <dbReference type="EMBL" id="AXY55426.1"/>
    </source>
</evidence>
<reference evidence="7" key="1">
    <citation type="submission" date="2018-09" db="EMBL/GenBank/DDBJ databases">
        <title>The complete genome of Acinetobacter sp. strain WCHAc010005.</title>
        <authorList>
            <person name="Hu Y."/>
            <person name="Long H."/>
            <person name="Feng Y."/>
            <person name="Zong Z."/>
        </authorList>
    </citation>
    <scope>NUCLEOTIDE SEQUENCE [LARGE SCALE GENOMIC DNA]</scope>
    <source>
        <strain evidence="7">WCHAc010005</strain>
    </source>
</reference>
<dbReference type="PROSITE" id="PS50977">
    <property type="entry name" value="HTH_TETR_2"/>
    <property type="match status" value="1"/>
</dbReference>
<keyword evidence="2 4" id="KW-0238">DNA-binding</keyword>
<dbReference type="Proteomes" id="UP000263753">
    <property type="component" value="Chromosome"/>
</dbReference>
<dbReference type="InterPro" id="IPR036271">
    <property type="entry name" value="Tet_transcr_reg_TetR-rel_C_sf"/>
</dbReference>
<accession>A0A3B7LRT8</accession>
<proteinExistence type="predicted"/>
<dbReference type="AlphaFoldDB" id="A0A3B7LRT8"/>
<dbReference type="PANTHER" id="PTHR47506:SF1">
    <property type="entry name" value="HTH-TYPE TRANSCRIPTIONAL REGULATOR YJDC"/>
    <property type="match status" value="1"/>
</dbReference>
<dbReference type="GO" id="GO:0003677">
    <property type="term" value="F:DNA binding"/>
    <property type="evidence" value="ECO:0007669"/>
    <property type="project" value="UniProtKB-UniRule"/>
</dbReference>
<dbReference type="RefSeq" id="WP_087514178.1">
    <property type="nucleotide sequence ID" value="NZ_CP032134.1"/>
</dbReference>
<feature type="DNA-binding region" description="H-T-H motif" evidence="4">
    <location>
        <begin position="48"/>
        <end position="67"/>
    </location>
</feature>
<evidence type="ECO:0000259" key="5">
    <source>
        <dbReference type="PROSITE" id="PS50977"/>
    </source>
</evidence>
<evidence type="ECO:0000256" key="4">
    <source>
        <dbReference type="PROSITE-ProRule" id="PRU00335"/>
    </source>
</evidence>
<dbReference type="Gene3D" id="1.10.10.60">
    <property type="entry name" value="Homeodomain-like"/>
    <property type="match status" value="1"/>
</dbReference>
<dbReference type="Pfam" id="PF16925">
    <property type="entry name" value="TetR_C_13"/>
    <property type="match status" value="1"/>
</dbReference>
<organism evidence="6 7">
    <name type="scientific">Acinetobacter chinensis</name>
    <dbReference type="NCBI Taxonomy" id="2004650"/>
    <lineage>
        <taxon>Bacteria</taxon>
        <taxon>Pseudomonadati</taxon>
        <taxon>Pseudomonadota</taxon>
        <taxon>Gammaproteobacteria</taxon>
        <taxon>Moraxellales</taxon>
        <taxon>Moraxellaceae</taxon>
        <taxon>Acinetobacter</taxon>
    </lineage>
</organism>
<dbReference type="InterPro" id="IPR011075">
    <property type="entry name" value="TetR_C"/>
</dbReference>
<dbReference type="EMBL" id="CP032134">
    <property type="protein sequence ID" value="AXY55426.1"/>
    <property type="molecule type" value="Genomic_DNA"/>
</dbReference>
<dbReference type="SUPFAM" id="SSF46689">
    <property type="entry name" value="Homeodomain-like"/>
    <property type="match status" value="1"/>
</dbReference>
<protein>
    <submittedName>
        <fullName evidence="6">TetR/AcrR family transcriptional regulator</fullName>
    </submittedName>
</protein>
<dbReference type="SUPFAM" id="SSF48498">
    <property type="entry name" value="Tetracyclin repressor-like, C-terminal domain"/>
    <property type="match status" value="1"/>
</dbReference>
<dbReference type="Pfam" id="PF00440">
    <property type="entry name" value="TetR_N"/>
    <property type="match status" value="1"/>
</dbReference>
<evidence type="ECO:0000256" key="1">
    <source>
        <dbReference type="ARBA" id="ARBA00023015"/>
    </source>
</evidence>
<gene>
    <name evidence="6" type="ORF">CDG60_01655</name>
</gene>
<dbReference type="PANTHER" id="PTHR47506">
    <property type="entry name" value="TRANSCRIPTIONAL REGULATORY PROTEIN"/>
    <property type="match status" value="1"/>
</dbReference>
<dbReference type="InterPro" id="IPR001647">
    <property type="entry name" value="HTH_TetR"/>
</dbReference>
<dbReference type="Gene3D" id="1.10.357.10">
    <property type="entry name" value="Tetracycline Repressor, domain 2"/>
    <property type="match status" value="1"/>
</dbReference>
<name>A0A3B7LRT8_9GAMM</name>
<evidence type="ECO:0000256" key="3">
    <source>
        <dbReference type="ARBA" id="ARBA00023163"/>
    </source>
</evidence>
<feature type="domain" description="HTH tetR-type" evidence="5">
    <location>
        <begin position="25"/>
        <end position="85"/>
    </location>
</feature>
<evidence type="ECO:0000313" key="7">
    <source>
        <dbReference type="Proteomes" id="UP000263753"/>
    </source>
</evidence>
<keyword evidence="3" id="KW-0804">Transcription</keyword>
<dbReference type="InterPro" id="IPR009057">
    <property type="entry name" value="Homeodomain-like_sf"/>
</dbReference>
<sequence>MTESDKVVSGHTDPVVRRGRGRPRCFDEQEALHKAMLLFWEYGYESTSISDLTQALNITAPSLYGSFGDKSQLFYRCLDYYLTTEACPIERIFQEARTARIAIEIYLHENIKKMVQEHKPAGCMLVVATMNCSEQNHQIQEQLLQKRHWVKQRIYERLQQGIQDQDLSPNSPIEAMADFYTTIIQGMTLQARDGATIEQLNRVAEHAMKSWDTFI</sequence>
<keyword evidence="1" id="KW-0805">Transcription regulation</keyword>
<evidence type="ECO:0000256" key="2">
    <source>
        <dbReference type="ARBA" id="ARBA00023125"/>
    </source>
</evidence>
<dbReference type="KEGG" id="achi:CDG60_01655"/>